<keyword evidence="2" id="KW-1185">Reference proteome</keyword>
<accession>A0ABW9YVF8</accession>
<protein>
    <submittedName>
        <fullName evidence="1">HK97 gp10 family phage protein</fullName>
    </submittedName>
</protein>
<dbReference type="NCBIfam" id="TIGR01725">
    <property type="entry name" value="phge_HK97_gp10"/>
    <property type="match status" value="1"/>
</dbReference>
<name>A0ABW9YVF8_9HYPH</name>
<reference evidence="1 2" key="1">
    <citation type="submission" date="2020-01" db="EMBL/GenBank/DDBJ databases">
        <title>Microvirga sp. nov., an arsenate reduction bacterium isolated from Tibet hotspring sediments.</title>
        <authorList>
            <person name="Yuan C.-G."/>
        </authorList>
    </citation>
    <scope>NUCLEOTIDE SEQUENCE [LARGE SCALE GENOMIC DNA]</scope>
    <source>
        <strain evidence="1 2">SYSU G3D203</strain>
    </source>
</reference>
<proteinExistence type="predicted"/>
<evidence type="ECO:0000313" key="2">
    <source>
        <dbReference type="Proteomes" id="UP000818323"/>
    </source>
</evidence>
<dbReference type="InterPro" id="IPR010064">
    <property type="entry name" value="HK97-gp10_tail"/>
</dbReference>
<comment type="caution">
    <text evidence="1">The sequence shown here is derived from an EMBL/GenBank/DDBJ whole genome shotgun (WGS) entry which is preliminary data.</text>
</comment>
<gene>
    <name evidence="1" type="ORF">GR303_07090</name>
</gene>
<organism evidence="1 2">
    <name type="scientific">Microvirga arsenatis</name>
    <dbReference type="NCBI Taxonomy" id="2692265"/>
    <lineage>
        <taxon>Bacteria</taxon>
        <taxon>Pseudomonadati</taxon>
        <taxon>Pseudomonadota</taxon>
        <taxon>Alphaproteobacteria</taxon>
        <taxon>Hyphomicrobiales</taxon>
        <taxon>Methylobacteriaceae</taxon>
        <taxon>Microvirga</taxon>
    </lineage>
</organism>
<dbReference type="RefSeq" id="WP_161726006.1">
    <property type="nucleotide sequence ID" value="NZ_JAAAXI010000027.1"/>
</dbReference>
<dbReference type="EMBL" id="JAAAXJ010000003">
    <property type="protein sequence ID" value="NBJ24120.1"/>
    <property type="molecule type" value="Genomic_DNA"/>
</dbReference>
<sequence>MSKIGGRERLLKKMAAIPQAIRKDIASAIEAGANDIVSLQKQLAPKQSGDLRNSIRAVKGSYTPENANVRGMSASAAEGNDPDLTVHIVAGDDKAWYARLVEFGTAPHEIRPKRPGGLLNVYGRMIESVSHPGAKPRPFFYPAYRALRRRVKGRITRATKQAIKKVASE</sequence>
<dbReference type="Pfam" id="PF04883">
    <property type="entry name" value="HK97-gp10_like"/>
    <property type="match status" value="1"/>
</dbReference>
<dbReference type="Proteomes" id="UP000818323">
    <property type="component" value="Unassembled WGS sequence"/>
</dbReference>
<evidence type="ECO:0000313" key="1">
    <source>
        <dbReference type="EMBL" id="NBJ24120.1"/>
    </source>
</evidence>